<evidence type="ECO:0000259" key="2">
    <source>
        <dbReference type="Pfam" id="PF20167"/>
    </source>
</evidence>
<feature type="region of interest" description="Disordered" evidence="1">
    <location>
        <begin position="235"/>
        <end position="259"/>
    </location>
</feature>
<dbReference type="AlphaFoldDB" id="A0A9J5YKN1"/>
<feature type="non-terminal residue" evidence="3">
    <location>
        <position position="1"/>
    </location>
</feature>
<dbReference type="Proteomes" id="UP000824120">
    <property type="component" value="Chromosome 6"/>
</dbReference>
<gene>
    <name evidence="3" type="ORF">H5410_031681</name>
</gene>
<accession>A0A9J5YKN1</accession>
<sequence>MTMKGSSRHGLPIAQSLDDLKGWLAPLISDTTPRWIEAGVPIEQRDLSIAAHFWFGFISSTIMSFQNESVLRYPKAACLGSIIFRRRINLGLPISQEMTMRAKQSQTSLSFPVLITELCRKRAALANTFPEVDVDSLLTEASLSTLASRTSGTSAPSTSSQVPGTSTSFQPIKITQAMILKMGCLAESTDVRATRLERSILGMIETVILTALTPLHTSIDELAAADDVDALETSGIPLDTTSDAHRDEPAVKESDVETDEKQIRVHEDNIFRNLPNFAGMVVQTSLAETSMAVSSGVFAYEVIPGTDAQVQTTVLSTEAQTNGETVYLEFEAKHRYYLAKRSKTAKKTKKRRPEDHLIRRVAELFRKAVLYLPMIQNTKMLKAKTERRLASSCKELLPRLRIFSLQIRFHLNIFDLLKRELERVNGLKRRVCLIVATWCSREVELIQ</sequence>
<evidence type="ECO:0000313" key="3">
    <source>
        <dbReference type="EMBL" id="KAG5600311.1"/>
    </source>
</evidence>
<dbReference type="OrthoDB" id="1306244at2759"/>
<dbReference type="PANTHER" id="PTHR33180">
    <property type="entry name" value="PHOTOSYSTEM II CP43 REACTION CENTER PROTEIN"/>
    <property type="match status" value="1"/>
</dbReference>
<evidence type="ECO:0000313" key="4">
    <source>
        <dbReference type="Proteomes" id="UP000824120"/>
    </source>
</evidence>
<dbReference type="EMBL" id="JACXVP010000006">
    <property type="protein sequence ID" value="KAG5600311.1"/>
    <property type="molecule type" value="Genomic_DNA"/>
</dbReference>
<dbReference type="Pfam" id="PF20167">
    <property type="entry name" value="Transposase_32"/>
    <property type="match status" value="1"/>
</dbReference>
<organism evidence="3 4">
    <name type="scientific">Solanum commersonii</name>
    <name type="common">Commerson's wild potato</name>
    <name type="synonym">Commerson's nightshade</name>
    <dbReference type="NCBI Taxonomy" id="4109"/>
    <lineage>
        <taxon>Eukaryota</taxon>
        <taxon>Viridiplantae</taxon>
        <taxon>Streptophyta</taxon>
        <taxon>Embryophyta</taxon>
        <taxon>Tracheophyta</taxon>
        <taxon>Spermatophyta</taxon>
        <taxon>Magnoliopsida</taxon>
        <taxon>eudicotyledons</taxon>
        <taxon>Gunneridae</taxon>
        <taxon>Pentapetalae</taxon>
        <taxon>asterids</taxon>
        <taxon>lamiids</taxon>
        <taxon>Solanales</taxon>
        <taxon>Solanaceae</taxon>
        <taxon>Solanoideae</taxon>
        <taxon>Solaneae</taxon>
        <taxon>Solanum</taxon>
    </lineage>
</organism>
<comment type="caution">
    <text evidence="3">The sequence shown here is derived from an EMBL/GenBank/DDBJ whole genome shotgun (WGS) entry which is preliminary data.</text>
</comment>
<dbReference type="InterPro" id="IPR046796">
    <property type="entry name" value="Transposase_32_dom"/>
</dbReference>
<feature type="domain" description="Putative plant transposon protein" evidence="2">
    <location>
        <begin position="14"/>
        <end position="121"/>
    </location>
</feature>
<reference evidence="3 4" key="1">
    <citation type="submission" date="2020-09" db="EMBL/GenBank/DDBJ databases">
        <title>De no assembly of potato wild relative species, Solanum commersonii.</title>
        <authorList>
            <person name="Cho K."/>
        </authorList>
    </citation>
    <scope>NUCLEOTIDE SEQUENCE [LARGE SCALE GENOMIC DNA]</scope>
    <source>
        <strain evidence="3">LZ3.2</strain>
        <tissue evidence="3">Leaf</tissue>
    </source>
</reference>
<dbReference type="PANTHER" id="PTHR33180:SF31">
    <property type="entry name" value="POLYPROTEIN PROTEIN"/>
    <property type="match status" value="1"/>
</dbReference>
<feature type="compositionally biased region" description="Basic and acidic residues" evidence="1">
    <location>
        <begin position="242"/>
        <end position="259"/>
    </location>
</feature>
<protein>
    <recommendedName>
        <fullName evidence="2">Putative plant transposon protein domain-containing protein</fullName>
    </recommendedName>
</protein>
<evidence type="ECO:0000256" key="1">
    <source>
        <dbReference type="SAM" id="MobiDB-lite"/>
    </source>
</evidence>
<keyword evidence="4" id="KW-1185">Reference proteome</keyword>
<proteinExistence type="predicted"/>
<name>A0A9J5YKN1_SOLCO</name>